<dbReference type="Gene3D" id="6.10.340.10">
    <property type="match status" value="1"/>
</dbReference>
<dbReference type="InterPro" id="IPR036097">
    <property type="entry name" value="HisK_dim/P_sf"/>
</dbReference>
<feature type="domain" description="Histidine kinase" evidence="12">
    <location>
        <begin position="215"/>
        <end position="414"/>
    </location>
</feature>
<dbReference type="AlphaFoldDB" id="A0A511RNN6"/>
<keyword evidence="6 11" id="KW-0812">Transmembrane</keyword>
<evidence type="ECO:0000256" key="1">
    <source>
        <dbReference type="ARBA" id="ARBA00000085"/>
    </source>
</evidence>
<dbReference type="InterPro" id="IPR003594">
    <property type="entry name" value="HATPase_dom"/>
</dbReference>
<dbReference type="SMART" id="SM00387">
    <property type="entry name" value="HATPase_c"/>
    <property type="match status" value="1"/>
</dbReference>
<dbReference type="EMBL" id="BJXN01000013">
    <property type="protein sequence ID" value="GEM90416.1"/>
    <property type="molecule type" value="Genomic_DNA"/>
</dbReference>
<keyword evidence="5" id="KW-0808">Transferase</keyword>
<keyword evidence="8 11" id="KW-1133">Transmembrane helix</keyword>
<dbReference type="Gene3D" id="3.30.565.10">
    <property type="entry name" value="Histidine kinase-like ATPase, C-terminal domain"/>
    <property type="match status" value="1"/>
</dbReference>
<proteinExistence type="predicted"/>
<evidence type="ECO:0000259" key="12">
    <source>
        <dbReference type="PROSITE" id="PS50109"/>
    </source>
</evidence>
<keyword evidence="9" id="KW-0902">Two-component regulatory system</keyword>
<comment type="catalytic activity">
    <reaction evidence="1">
        <text>ATP + protein L-histidine = ADP + protein N-phospho-L-histidine.</text>
        <dbReference type="EC" id="2.7.13.3"/>
    </reaction>
</comment>
<dbReference type="Pfam" id="PF00512">
    <property type="entry name" value="HisKA"/>
    <property type="match status" value="1"/>
</dbReference>
<dbReference type="InterPro" id="IPR003661">
    <property type="entry name" value="HisK_dim/P_dom"/>
</dbReference>
<dbReference type="CDD" id="cd00082">
    <property type="entry name" value="HisKA"/>
    <property type="match status" value="1"/>
</dbReference>
<dbReference type="RefSeq" id="WP_147148129.1">
    <property type="nucleotide sequence ID" value="NZ_BJXN01000013.1"/>
</dbReference>
<dbReference type="SUPFAM" id="SSF158472">
    <property type="entry name" value="HAMP domain-like"/>
    <property type="match status" value="1"/>
</dbReference>
<evidence type="ECO:0000256" key="8">
    <source>
        <dbReference type="ARBA" id="ARBA00022989"/>
    </source>
</evidence>
<name>A0A511RNN6_9DEIN</name>
<organism evidence="14 15">
    <name type="scientific">Oceanithermus desulfurans NBRC 100063</name>
    <dbReference type="NCBI Taxonomy" id="1227550"/>
    <lineage>
        <taxon>Bacteria</taxon>
        <taxon>Thermotogati</taxon>
        <taxon>Deinococcota</taxon>
        <taxon>Deinococci</taxon>
        <taxon>Thermales</taxon>
        <taxon>Thermaceae</taxon>
        <taxon>Oceanithermus</taxon>
    </lineage>
</organism>
<evidence type="ECO:0000256" key="10">
    <source>
        <dbReference type="ARBA" id="ARBA00023136"/>
    </source>
</evidence>
<keyword evidence="7 14" id="KW-0418">Kinase</keyword>
<dbReference type="Proteomes" id="UP000321827">
    <property type="component" value="Unassembled WGS sequence"/>
</dbReference>
<sequence>MSLRLRIALGTAAIAAVAAGLHFVVGYLSFSELLREDIQRDLEVWSGAVAGTLVFQQGRPALAGSDWPWVSAGGSLGFRVRKGNVIYIEGGVLPEAADPNWVWTEKPLQDGYVLELVAYVGEYRKALAGQLRAGLVSLPLVVLLASGLGWWLAGRIARPIGQLSEAADALSQMRFPDPVPPPPGDDELSRLARSFNRMVFAVQGALERERAFTRYASHELRTPLATMQAQLEALEAGLTPQERALPETRKAIERMRGILEGLLTLSREPQVTLEPLPAGALLRSLVAGLGKAAERVRLELPDEEVWVVGDEELLKRALGNLIDNALKYSEGPVEVRLTAEGDEAVLSVRDHGDGVTEEQLERLADPFVRFHTRVAGTGLGLSLAKQAVQAMRGRLGFEPARPGLCASLRLPLVEDADA</sequence>
<keyword evidence="10 11" id="KW-0472">Membrane</keyword>
<dbReference type="PROSITE" id="PS50885">
    <property type="entry name" value="HAMP"/>
    <property type="match status" value="1"/>
</dbReference>
<accession>A0A511RNN6</accession>
<dbReference type="Pfam" id="PF02518">
    <property type="entry name" value="HATPase_c"/>
    <property type="match status" value="1"/>
</dbReference>
<dbReference type="PROSITE" id="PS50109">
    <property type="entry name" value="HIS_KIN"/>
    <property type="match status" value="1"/>
</dbReference>
<evidence type="ECO:0000256" key="4">
    <source>
        <dbReference type="ARBA" id="ARBA00022553"/>
    </source>
</evidence>
<evidence type="ECO:0000259" key="13">
    <source>
        <dbReference type="PROSITE" id="PS50885"/>
    </source>
</evidence>
<dbReference type="SUPFAM" id="SSF55874">
    <property type="entry name" value="ATPase domain of HSP90 chaperone/DNA topoisomerase II/histidine kinase"/>
    <property type="match status" value="1"/>
</dbReference>
<dbReference type="InterPro" id="IPR050428">
    <property type="entry name" value="TCS_sensor_his_kinase"/>
</dbReference>
<dbReference type="PRINTS" id="PR00344">
    <property type="entry name" value="BCTRLSENSOR"/>
</dbReference>
<evidence type="ECO:0000256" key="6">
    <source>
        <dbReference type="ARBA" id="ARBA00022692"/>
    </source>
</evidence>
<gene>
    <name evidence="14" type="ORF">ODE01S_18500</name>
</gene>
<comment type="subcellular location">
    <subcellularLocation>
        <location evidence="2">Membrane</location>
    </subcellularLocation>
</comment>
<dbReference type="Pfam" id="PF00672">
    <property type="entry name" value="HAMP"/>
    <property type="match status" value="1"/>
</dbReference>
<dbReference type="OrthoDB" id="29845at2"/>
<dbReference type="SUPFAM" id="SSF47384">
    <property type="entry name" value="Homodimeric domain of signal transducing histidine kinase"/>
    <property type="match status" value="1"/>
</dbReference>
<feature type="transmembrane region" description="Helical" evidence="11">
    <location>
        <begin position="6"/>
        <end position="30"/>
    </location>
</feature>
<keyword evidence="4" id="KW-0597">Phosphoprotein</keyword>
<evidence type="ECO:0000256" key="3">
    <source>
        <dbReference type="ARBA" id="ARBA00012438"/>
    </source>
</evidence>
<dbReference type="Gene3D" id="1.10.287.130">
    <property type="match status" value="1"/>
</dbReference>
<dbReference type="SMART" id="SM00388">
    <property type="entry name" value="HisKA"/>
    <property type="match status" value="1"/>
</dbReference>
<reference evidence="14 15" key="1">
    <citation type="submission" date="2019-07" db="EMBL/GenBank/DDBJ databases">
        <title>Whole genome shotgun sequence of Oceanithermus desulfurans NBRC 100063.</title>
        <authorList>
            <person name="Hosoyama A."/>
            <person name="Uohara A."/>
            <person name="Ohji S."/>
            <person name="Ichikawa N."/>
        </authorList>
    </citation>
    <scope>NUCLEOTIDE SEQUENCE [LARGE SCALE GENOMIC DNA]</scope>
    <source>
        <strain evidence="14 15">NBRC 100063</strain>
    </source>
</reference>
<evidence type="ECO:0000313" key="14">
    <source>
        <dbReference type="EMBL" id="GEM90416.1"/>
    </source>
</evidence>
<dbReference type="CDD" id="cd00075">
    <property type="entry name" value="HATPase"/>
    <property type="match status" value="1"/>
</dbReference>
<evidence type="ECO:0000256" key="11">
    <source>
        <dbReference type="SAM" id="Phobius"/>
    </source>
</evidence>
<protein>
    <recommendedName>
        <fullName evidence="3">histidine kinase</fullName>
        <ecNumber evidence="3">2.7.13.3</ecNumber>
    </recommendedName>
</protein>
<dbReference type="EC" id="2.7.13.3" evidence="3"/>
<dbReference type="GO" id="GO:0016020">
    <property type="term" value="C:membrane"/>
    <property type="evidence" value="ECO:0007669"/>
    <property type="project" value="UniProtKB-SubCell"/>
</dbReference>
<comment type="caution">
    <text evidence="14">The sequence shown here is derived from an EMBL/GenBank/DDBJ whole genome shotgun (WGS) entry which is preliminary data.</text>
</comment>
<evidence type="ECO:0000256" key="9">
    <source>
        <dbReference type="ARBA" id="ARBA00023012"/>
    </source>
</evidence>
<evidence type="ECO:0000256" key="7">
    <source>
        <dbReference type="ARBA" id="ARBA00022777"/>
    </source>
</evidence>
<dbReference type="InterPro" id="IPR036890">
    <property type="entry name" value="HATPase_C_sf"/>
</dbReference>
<evidence type="ECO:0000256" key="2">
    <source>
        <dbReference type="ARBA" id="ARBA00004370"/>
    </source>
</evidence>
<dbReference type="PANTHER" id="PTHR45436:SF5">
    <property type="entry name" value="SENSOR HISTIDINE KINASE TRCS"/>
    <property type="match status" value="1"/>
</dbReference>
<evidence type="ECO:0000256" key="5">
    <source>
        <dbReference type="ARBA" id="ARBA00022679"/>
    </source>
</evidence>
<evidence type="ECO:0000313" key="15">
    <source>
        <dbReference type="Proteomes" id="UP000321827"/>
    </source>
</evidence>
<dbReference type="InterPro" id="IPR003660">
    <property type="entry name" value="HAMP_dom"/>
</dbReference>
<dbReference type="InterPro" id="IPR005467">
    <property type="entry name" value="His_kinase_dom"/>
</dbReference>
<dbReference type="PANTHER" id="PTHR45436">
    <property type="entry name" value="SENSOR HISTIDINE KINASE YKOH"/>
    <property type="match status" value="1"/>
</dbReference>
<dbReference type="CDD" id="cd06225">
    <property type="entry name" value="HAMP"/>
    <property type="match status" value="1"/>
</dbReference>
<dbReference type="SMART" id="SM00304">
    <property type="entry name" value="HAMP"/>
    <property type="match status" value="1"/>
</dbReference>
<dbReference type="GO" id="GO:0000155">
    <property type="term" value="F:phosphorelay sensor kinase activity"/>
    <property type="evidence" value="ECO:0007669"/>
    <property type="project" value="InterPro"/>
</dbReference>
<feature type="domain" description="HAMP" evidence="13">
    <location>
        <begin position="154"/>
        <end position="207"/>
    </location>
</feature>
<dbReference type="InterPro" id="IPR004358">
    <property type="entry name" value="Sig_transdc_His_kin-like_C"/>
</dbReference>